<gene>
    <name evidence="2" type="ORF">TsocGM_16150</name>
</gene>
<reference evidence="2 3" key="2">
    <citation type="submission" date="2019-01" db="EMBL/GenBank/DDBJ databases">
        <title>Tautonia sociabilis, a novel thermotolerant planctomycete of Isosphaeraceae family, isolated from a 4000 m deep subterranean habitat.</title>
        <authorList>
            <person name="Kovaleva O.L."/>
            <person name="Elcheninov A.G."/>
            <person name="Van Heerden E."/>
            <person name="Toshchakov S.V."/>
            <person name="Novikov A."/>
            <person name="Bonch-Osmolovskaya E.A."/>
            <person name="Kublanov I.V."/>
        </authorList>
    </citation>
    <scope>NUCLEOTIDE SEQUENCE [LARGE SCALE GENOMIC DNA]</scope>
    <source>
        <strain evidence="2 3">GM2012</strain>
    </source>
</reference>
<proteinExistence type="predicted"/>
<accession>A0A432MH46</accession>
<protein>
    <submittedName>
        <fullName evidence="2">Uncharacterized protein</fullName>
    </submittedName>
</protein>
<dbReference type="RefSeq" id="WP_126726500.1">
    <property type="nucleotide sequence ID" value="NZ_RYZH01000032.1"/>
</dbReference>
<organism evidence="2 3">
    <name type="scientific">Tautonia sociabilis</name>
    <dbReference type="NCBI Taxonomy" id="2080755"/>
    <lineage>
        <taxon>Bacteria</taxon>
        <taxon>Pseudomonadati</taxon>
        <taxon>Planctomycetota</taxon>
        <taxon>Planctomycetia</taxon>
        <taxon>Isosphaerales</taxon>
        <taxon>Isosphaeraceae</taxon>
        <taxon>Tautonia</taxon>
    </lineage>
</organism>
<keyword evidence="3" id="KW-1185">Reference proteome</keyword>
<dbReference type="AlphaFoldDB" id="A0A432MH46"/>
<dbReference type="EMBL" id="RYZH01000032">
    <property type="protein sequence ID" value="RUL86265.1"/>
    <property type="molecule type" value="Genomic_DNA"/>
</dbReference>
<sequence>MTAINLEADSMSAIPFCRRLVATATLAIAALPGVGCGGGDQGAVIEFPEASAPPKFAEGAPATGDTGVMSQGDPASYSR</sequence>
<evidence type="ECO:0000256" key="1">
    <source>
        <dbReference type="SAM" id="MobiDB-lite"/>
    </source>
</evidence>
<comment type="caution">
    <text evidence="2">The sequence shown here is derived from an EMBL/GenBank/DDBJ whole genome shotgun (WGS) entry which is preliminary data.</text>
</comment>
<reference evidence="2 3" key="1">
    <citation type="submission" date="2018-12" db="EMBL/GenBank/DDBJ databases">
        <authorList>
            <person name="Toschakov S.V."/>
        </authorList>
    </citation>
    <scope>NUCLEOTIDE SEQUENCE [LARGE SCALE GENOMIC DNA]</scope>
    <source>
        <strain evidence="2 3">GM2012</strain>
    </source>
</reference>
<evidence type="ECO:0000313" key="2">
    <source>
        <dbReference type="EMBL" id="RUL86265.1"/>
    </source>
</evidence>
<feature type="region of interest" description="Disordered" evidence="1">
    <location>
        <begin position="54"/>
        <end position="79"/>
    </location>
</feature>
<dbReference type="Proteomes" id="UP000280296">
    <property type="component" value="Unassembled WGS sequence"/>
</dbReference>
<evidence type="ECO:0000313" key="3">
    <source>
        <dbReference type="Proteomes" id="UP000280296"/>
    </source>
</evidence>
<name>A0A432MH46_9BACT</name>